<gene>
    <name evidence="1" type="ORF">SAMN05444377_103189</name>
</gene>
<protein>
    <submittedName>
        <fullName evidence="1">Uncharacterized protein</fullName>
    </submittedName>
</protein>
<name>A0A1M4YQI2_9FLAO</name>
<reference evidence="1 2" key="1">
    <citation type="submission" date="2016-11" db="EMBL/GenBank/DDBJ databases">
        <authorList>
            <person name="Jaros S."/>
            <person name="Januszkiewicz K."/>
            <person name="Wedrychowicz H."/>
        </authorList>
    </citation>
    <scope>NUCLEOTIDE SEQUENCE [LARGE SCALE GENOMIC DNA]</scope>
    <source>
        <strain evidence="1 2">DSM 25660</strain>
    </source>
</reference>
<dbReference type="EMBL" id="FQVQ01000003">
    <property type="protein sequence ID" value="SHF07928.1"/>
    <property type="molecule type" value="Genomic_DNA"/>
</dbReference>
<dbReference type="STRING" id="1124188.SAMN05444377_103189"/>
<dbReference type="AlphaFoldDB" id="A0A1M4YQI2"/>
<keyword evidence="2" id="KW-1185">Reference proteome</keyword>
<organism evidence="1 2">
    <name type="scientific">Flavobacterium fontis</name>
    <dbReference type="NCBI Taxonomy" id="1124188"/>
    <lineage>
        <taxon>Bacteria</taxon>
        <taxon>Pseudomonadati</taxon>
        <taxon>Bacteroidota</taxon>
        <taxon>Flavobacteriia</taxon>
        <taxon>Flavobacteriales</taxon>
        <taxon>Flavobacteriaceae</taxon>
        <taxon>Flavobacterium</taxon>
    </lineage>
</organism>
<evidence type="ECO:0000313" key="2">
    <source>
        <dbReference type="Proteomes" id="UP000184147"/>
    </source>
</evidence>
<dbReference type="RefSeq" id="WP_143161712.1">
    <property type="nucleotide sequence ID" value="NZ_FQVQ01000003.1"/>
</dbReference>
<evidence type="ECO:0000313" key="1">
    <source>
        <dbReference type="EMBL" id="SHF07928.1"/>
    </source>
</evidence>
<proteinExistence type="predicted"/>
<accession>A0A1M4YQI2</accession>
<dbReference type="Proteomes" id="UP000184147">
    <property type="component" value="Unassembled WGS sequence"/>
</dbReference>
<sequence length="116" mass="12978">MMNVRRLLFGGILSLAFLGVVVLQAVHEVGHIAHEFETAHCHHHYTQGTTEVSHAHHDYEKCFQCEFAFGAYLKPIALGFTLWPDSNFPEELFSFHSISISGYSGFHPALRAPPLG</sequence>
<dbReference type="OrthoDB" id="1445232at2"/>